<dbReference type="Gene3D" id="3.40.50.300">
    <property type="entry name" value="P-loop containing nucleotide triphosphate hydrolases"/>
    <property type="match status" value="2"/>
</dbReference>
<dbReference type="GO" id="GO:0016787">
    <property type="term" value="F:hydrolase activity"/>
    <property type="evidence" value="ECO:0007669"/>
    <property type="project" value="UniProtKB-KW"/>
</dbReference>
<comment type="caution">
    <text evidence="16">The sequence shown here is derived from an EMBL/GenBank/DDBJ whole genome shotgun (WGS) entry which is preliminary data.</text>
</comment>
<reference evidence="16" key="1">
    <citation type="submission" date="2020-01" db="EMBL/GenBank/DDBJ databases">
        <title>Development of genomics and gene disruption for Polysphondylium violaceum indicates a role for the polyketide synthase stlB in stalk morphogenesis.</title>
        <authorList>
            <person name="Narita B."/>
            <person name="Kawabe Y."/>
            <person name="Kin K."/>
            <person name="Saito T."/>
            <person name="Gibbs R."/>
            <person name="Kuspa A."/>
            <person name="Muzny D."/>
            <person name="Queller D."/>
            <person name="Richards S."/>
            <person name="Strassman J."/>
            <person name="Sucgang R."/>
            <person name="Worley K."/>
            <person name="Schaap P."/>
        </authorList>
    </citation>
    <scope>NUCLEOTIDE SEQUENCE</scope>
    <source>
        <strain evidence="16">QSvi11</strain>
    </source>
</reference>
<evidence type="ECO:0000256" key="12">
    <source>
        <dbReference type="RuleBase" id="RU000492"/>
    </source>
</evidence>
<evidence type="ECO:0000259" key="14">
    <source>
        <dbReference type="PROSITE" id="PS51192"/>
    </source>
</evidence>
<evidence type="ECO:0000256" key="11">
    <source>
        <dbReference type="ARBA" id="ARBA00037449"/>
    </source>
</evidence>
<keyword evidence="10" id="KW-0539">Nucleus</keyword>
<evidence type="ECO:0000256" key="10">
    <source>
        <dbReference type="ARBA" id="ARBA00023242"/>
    </source>
</evidence>
<keyword evidence="7 12" id="KW-0378">Hydrolase</keyword>
<evidence type="ECO:0000256" key="4">
    <source>
        <dbReference type="ARBA" id="ARBA00022517"/>
    </source>
</evidence>
<sequence>MFRLFKTTTTTPLFNLRGLFNTTQTRLIGSSSSSNRGISFGAQNNNNSNYRSNQFSRSNNNNNNYNNNNNEQDDFSFIESSGGRGKILGDNNYRIDKRVTDWERETLAEIKKQIYTPSEPVDTKVINQFLADNNIAVESRQQIPMPMTTFEGTPFNEKIVRMLKSTFDTPTPIQQLGWSISLTGEDFIGISKTGSGKTLSFVLPAIHHIHNQARSHTYLGPSVLIIAPTRELSTQIAAESKPYLQALNMRYASLYGGESKSLQTAQLRKQPQFIVGTPGRILDHLNDGTLSLKNISFLVLDEADRMLEMGFESQVRSLFENIRPDRQVLYWSATWPSKVMNLANEFIINPIKIQVGNNELTANDAIKQNFKFVETEAHKATALLDTMEEIYTKNPEAKTLIFTMTKQGADKLKEYLTKKGNARIESLHGDKAQNHRSRIIDDFKKNHIDILVATDVASRGLDIKDITDVINFSMPPQIENYVHRIGRTARAGATGHSHTIISKSSVNDMELLNELIDLLERSNQEVPREMVELAPQKNNKRYNNNNNNYNRNRNNNNNRRGGGGGGGYRSQRSGPISFGGKK</sequence>
<evidence type="ECO:0000313" key="16">
    <source>
        <dbReference type="EMBL" id="KAF2072518.1"/>
    </source>
</evidence>
<evidence type="ECO:0000259" key="15">
    <source>
        <dbReference type="PROSITE" id="PS51194"/>
    </source>
</evidence>
<dbReference type="GO" id="GO:0003676">
    <property type="term" value="F:nucleic acid binding"/>
    <property type="evidence" value="ECO:0007669"/>
    <property type="project" value="InterPro"/>
</dbReference>
<evidence type="ECO:0000256" key="2">
    <source>
        <dbReference type="ARBA" id="ARBA00009334"/>
    </source>
</evidence>
<dbReference type="Pfam" id="PF00270">
    <property type="entry name" value="DEAD"/>
    <property type="match status" value="1"/>
</dbReference>
<dbReference type="SMART" id="SM00490">
    <property type="entry name" value="HELICc"/>
    <property type="match status" value="1"/>
</dbReference>
<dbReference type="Pfam" id="PF00271">
    <property type="entry name" value="Helicase_C"/>
    <property type="match status" value="1"/>
</dbReference>
<feature type="compositionally biased region" description="Low complexity" evidence="13">
    <location>
        <begin position="43"/>
        <end position="70"/>
    </location>
</feature>
<name>A0A8J4PRS6_9MYCE</name>
<dbReference type="SUPFAM" id="SSF52540">
    <property type="entry name" value="P-loop containing nucleoside triphosphate hydrolases"/>
    <property type="match status" value="1"/>
</dbReference>
<accession>A0A8J4PRS6</accession>
<organism evidence="16 17">
    <name type="scientific">Polysphondylium violaceum</name>
    <dbReference type="NCBI Taxonomy" id="133409"/>
    <lineage>
        <taxon>Eukaryota</taxon>
        <taxon>Amoebozoa</taxon>
        <taxon>Evosea</taxon>
        <taxon>Eumycetozoa</taxon>
        <taxon>Dictyostelia</taxon>
        <taxon>Dictyosteliales</taxon>
        <taxon>Dictyosteliaceae</taxon>
        <taxon>Polysphondylium</taxon>
    </lineage>
</organism>
<dbReference type="GO" id="GO:0003724">
    <property type="term" value="F:RNA helicase activity"/>
    <property type="evidence" value="ECO:0007669"/>
    <property type="project" value="UniProtKB-EC"/>
</dbReference>
<feature type="domain" description="Helicase C-terminal" evidence="15">
    <location>
        <begin position="365"/>
        <end position="534"/>
    </location>
</feature>
<dbReference type="PROSITE" id="PS00039">
    <property type="entry name" value="DEAD_ATP_HELICASE"/>
    <property type="match status" value="1"/>
</dbReference>
<evidence type="ECO:0000256" key="6">
    <source>
        <dbReference type="ARBA" id="ARBA00022741"/>
    </source>
</evidence>
<dbReference type="InterPro" id="IPR000629">
    <property type="entry name" value="RNA-helicase_DEAD-box_CS"/>
</dbReference>
<dbReference type="EC" id="3.6.4.13" evidence="3"/>
<proteinExistence type="inferred from homology"/>
<feature type="domain" description="Helicase ATP-binding" evidence="14">
    <location>
        <begin position="178"/>
        <end position="353"/>
    </location>
</feature>
<feature type="region of interest" description="Disordered" evidence="13">
    <location>
        <begin position="30"/>
        <end position="75"/>
    </location>
</feature>
<evidence type="ECO:0000313" key="17">
    <source>
        <dbReference type="Proteomes" id="UP000695562"/>
    </source>
</evidence>
<evidence type="ECO:0000256" key="1">
    <source>
        <dbReference type="ARBA" id="ARBA00004604"/>
    </source>
</evidence>
<dbReference type="EMBL" id="AJWJ01000272">
    <property type="protein sequence ID" value="KAF2072518.1"/>
    <property type="molecule type" value="Genomic_DNA"/>
</dbReference>
<evidence type="ECO:0000256" key="7">
    <source>
        <dbReference type="ARBA" id="ARBA00022801"/>
    </source>
</evidence>
<protein>
    <recommendedName>
        <fullName evidence="3">RNA helicase</fullName>
        <ecNumber evidence="3">3.6.4.13</ecNumber>
    </recommendedName>
</protein>
<dbReference type="CDD" id="cd18787">
    <property type="entry name" value="SF2_C_DEAD"/>
    <property type="match status" value="1"/>
</dbReference>
<comment type="subcellular location">
    <subcellularLocation>
        <location evidence="1">Nucleus</location>
        <location evidence="1">Nucleolus</location>
    </subcellularLocation>
</comment>
<keyword evidence="8 12" id="KW-0347">Helicase</keyword>
<dbReference type="PROSITE" id="PS51192">
    <property type="entry name" value="HELICASE_ATP_BIND_1"/>
    <property type="match status" value="1"/>
</dbReference>
<keyword evidence="6 12" id="KW-0547">Nucleotide-binding</keyword>
<dbReference type="InterPro" id="IPR001650">
    <property type="entry name" value="Helicase_C-like"/>
</dbReference>
<keyword evidence="17" id="KW-1185">Reference proteome</keyword>
<dbReference type="InterPro" id="IPR044742">
    <property type="entry name" value="DEAD/DEAH_RhlB"/>
</dbReference>
<dbReference type="InterPro" id="IPR011545">
    <property type="entry name" value="DEAD/DEAH_box_helicase_dom"/>
</dbReference>
<keyword evidence="9 12" id="KW-0067">ATP-binding</keyword>
<dbReference type="InterPro" id="IPR027417">
    <property type="entry name" value="P-loop_NTPase"/>
</dbReference>
<dbReference type="GO" id="GO:0005524">
    <property type="term" value="F:ATP binding"/>
    <property type="evidence" value="ECO:0007669"/>
    <property type="project" value="UniProtKB-KW"/>
</dbReference>
<keyword evidence="4" id="KW-0690">Ribosome biogenesis</keyword>
<evidence type="ECO:0000256" key="5">
    <source>
        <dbReference type="ARBA" id="ARBA00022552"/>
    </source>
</evidence>
<dbReference type="Proteomes" id="UP000695562">
    <property type="component" value="Unassembled WGS sequence"/>
</dbReference>
<evidence type="ECO:0000256" key="13">
    <source>
        <dbReference type="SAM" id="MobiDB-lite"/>
    </source>
</evidence>
<evidence type="ECO:0000256" key="3">
    <source>
        <dbReference type="ARBA" id="ARBA00012552"/>
    </source>
</evidence>
<dbReference type="OrthoDB" id="196131at2759"/>
<evidence type="ECO:0000256" key="9">
    <source>
        <dbReference type="ARBA" id="ARBA00022840"/>
    </source>
</evidence>
<dbReference type="PANTHER" id="PTHR47958">
    <property type="entry name" value="ATP-DEPENDENT RNA HELICASE DBP3"/>
    <property type="match status" value="1"/>
</dbReference>
<keyword evidence="5" id="KW-0698">rRNA processing</keyword>
<dbReference type="AlphaFoldDB" id="A0A8J4PRS6"/>
<gene>
    <name evidence="16" type="ORF">CYY_006161</name>
</gene>
<dbReference type="SMART" id="SM00487">
    <property type="entry name" value="DEXDc"/>
    <property type="match status" value="1"/>
</dbReference>
<dbReference type="PROSITE" id="PS51194">
    <property type="entry name" value="HELICASE_CTER"/>
    <property type="match status" value="1"/>
</dbReference>
<dbReference type="InterPro" id="IPR014001">
    <property type="entry name" value="Helicase_ATP-bd"/>
</dbReference>
<evidence type="ECO:0000256" key="8">
    <source>
        <dbReference type="ARBA" id="ARBA00022806"/>
    </source>
</evidence>
<feature type="compositionally biased region" description="Low complexity" evidence="13">
    <location>
        <begin position="541"/>
        <end position="559"/>
    </location>
</feature>
<comment type="function">
    <text evidence="11">ATP-dependent RNA helicase required for 60S ribosomal subunit synthesis. Involved in efficient pre-rRNA processing, predominantly at site A3, which is necessary for the normal formation of 25S and 5.8S rRNAs.</text>
</comment>
<comment type="similarity">
    <text evidence="2">Belongs to the DEAD box helicase family. DDX5/DBP2 subfamily.</text>
</comment>
<dbReference type="CDD" id="cd00268">
    <property type="entry name" value="DEADc"/>
    <property type="match status" value="1"/>
</dbReference>
<feature type="region of interest" description="Disordered" evidence="13">
    <location>
        <begin position="532"/>
        <end position="582"/>
    </location>
</feature>